<evidence type="ECO:0008006" key="3">
    <source>
        <dbReference type="Google" id="ProtNLM"/>
    </source>
</evidence>
<protein>
    <recommendedName>
        <fullName evidence="3">Phytanoyl-CoA dioxygenase</fullName>
    </recommendedName>
</protein>
<dbReference type="SUPFAM" id="SSF51197">
    <property type="entry name" value="Clavaminate synthase-like"/>
    <property type="match status" value="1"/>
</dbReference>
<evidence type="ECO:0000313" key="2">
    <source>
        <dbReference type="Proteomes" id="UP000023152"/>
    </source>
</evidence>
<dbReference type="AlphaFoldDB" id="X6NY05"/>
<gene>
    <name evidence="1" type="ORF">RFI_06263</name>
</gene>
<keyword evidence="2" id="KW-1185">Reference proteome</keyword>
<organism evidence="1 2">
    <name type="scientific">Reticulomyxa filosa</name>
    <dbReference type="NCBI Taxonomy" id="46433"/>
    <lineage>
        <taxon>Eukaryota</taxon>
        <taxon>Sar</taxon>
        <taxon>Rhizaria</taxon>
        <taxon>Retaria</taxon>
        <taxon>Foraminifera</taxon>
        <taxon>Monothalamids</taxon>
        <taxon>Reticulomyxidae</taxon>
        <taxon>Reticulomyxa</taxon>
    </lineage>
</organism>
<reference evidence="1 2" key="1">
    <citation type="journal article" date="2013" name="Curr. Biol.">
        <title>The Genome of the Foraminiferan Reticulomyxa filosa.</title>
        <authorList>
            <person name="Glockner G."/>
            <person name="Hulsmann N."/>
            <person name="Schleicher M."/>
            <person name="Noegel A.A."/>
            <person name="Eichinger L."/>
            <person name="Gallinger C."/>
            <person name="Pawlowski J."/>
            <person name="Sierra R."/>
            <person name="Euteneuer U."/>
            <person name="Pillet L."/>
            <person name="Moustafa A."/>
            <person name="Platzer M."/>
            <person name="Groth M."/>
            <person name="Szafranski K."/>
            <person name="Schliwa M."/>
        </authorList>
    </citation>
    <scope>NUCLEOTIDE SEQUENCE [LARGE SCALE GENOMIC DNA]</scope>
</reference>
<evidence type="ECO:0000313" key="1">
    <source>
        <dbReference type="EMBL" id="ETO30856.1"/>
    </source>
</evidence>
<sequence length="369" mass="42539">MQVNTSNVQSKNKNSLNPENLRFFDTAKAPYRFTSLNDEAREYLNTNGFVALKNVLSEAELAEAEKNLWNFLSRCGMKQDDISTWKDNIYPGCLLSGLIWDFGAGQSDFQWYIRTRPNVLDAFAKLWEVKSYEDLLVSMDGLAVFRPWKQKTTWKTVGGCSKDTARHCRSLYYVKLIYKIYNFFFVQIGHQTMGPYCSRSSDYIEVPYECEDILSRERWLICLEKGDLFIWDSRLVHCSSPAVDIIADEQIQKSIDQNQTSETETKVDDNISKPTLLRAVSMVTFSPKSFLNQEKKGQIIQERVNAFLNNRTCSHWPTECKILGAPSTSKLKELPQNDLKSLNRVGQSLIGIDILKECDDKWKEYNLGE</sequence>
<comment type="caution">
    <text evidence="1">The sequence shown here is derived from an EMBL/GenBank/DDBJ whole genome shotgun (WGS) entry which is preliminary data.</text>
</comment>
<name>X6NY05_RETFI</name>
<dbReference type="PANTHER" id="PTHR31630">
    <property type="entry name" value="PHYTANOYL-COA DIOXYGENASE-RELATED-RELATED"/>
    <property type="match status" value="1"/>
</dbReference>
<dbReference type="EMBL" id="ASPP01005274">
    <property type="protein sequence ID" value="ETO30856.1"/>
    <property type="molecule type" value="Genomic_DNA"/>
</dbReference>
<dbReference type="PANTHER" id="PTHR31630:SF10">
    <property type="entry name" value="PHYTANOYL-COA DIOXYGENASE"/>
    <property type="match status" value="1"/>
</dbReference>
<proteinExistence type="predicted"/>
<dbReference type="OrthoDB" id="445007at2759"/>
<accession>X6NY05</accession>
<dbReference type="Proteomes" id="UP000023152">
    <property type="component" value="Unassembled WGS sequence"/>
</dbReference>